<dbReference type="Pfam" id="PF00291">
    <property type="entry name" value="PALP"/>
    <property type="match status" value="1"/>
</dbReference>
<dbReference type="OrthoDB" id="10059875at2759"/>
<evidence type="ECO:0000313" key="2">
    <source>
        <dbReference type="EMBL" id="CZR60502.1"/>
    </source>
</evidence>
<evidence type="ECO:0000259" key="1">
    <source>
        <dbReference type="Pfam" id="PF00291"/>
    </source>
</evidence>
<reference evidence="2 3" key="1">
    <citation type="submission" date="2016-03" db="EMBL/GenBank/DDBJ databases">
        <authorList>
            <person name="Ploux O."/>
        </authorList>
    </citation>
    <scope>NUCLEOTIDE SEQUENCE [LARGE SCALE GENOMIC DNA]</scope>
    <source>
        <strain evidence="2 3">UAMH 11012</strain>
    </source>
</reference>
<dbReference type="InterPro" id="IPR036052">
    <property type="entry name" value="TrpB-like_PALP_sf"/>
</dbReference>
<dbReference type="InterPro" id="IPR001926">
    <property type="entry name" value="TrpB-like_PALP"/>
</dbReference>
<keyword evidence="2" id="KW-0456">Lyase</keyword>
<dbReference type="AlphaFoldDB" id="A0A1L7X662"/>
<dbReference type="Gene3D" id="3.40.50.1100">
    <property type="match status" value="2"/>
</dbReference>
<dbReference type="PANTHER" id="PTHR42937">
    <property type="match status" value="1"/>
</dbReference>
<dbReference type="STRING" id="576137.A0A1L7X662"/>
<dbReference type="EMBL" id="FJOG01000016">
    <property type="protein sequence ID" value="CZR60502.1"/>
    <property type="molecule type" value="Genomic_DNA"/>
</dbReference>
<accession>A0A1L7X662</accession>
<name>A0A1L7X662_9HELO</name>
<dbReference type="SUPFAM" id="SSF53686">
    <property type="entry name" value="Tryptophan synthase beta subunit-like PLP-dependent enzymes"/>
    <property type="match status" value="1"/>
</dbReference>
<proteinExistence type="predicted"/>
<feature type="domain" description="Tryptophan synthase beta chain-like PALP" evidence="1">
    <location>
        <begin position="33"/>
        <end position="371"/>
    </location>
</feature>
<sequence>MSSRIFINQLDRPSEGLPERNTEVRAFHESLPNYKPTPLVSLPKIAKDLGIGYLLLKDETERLGLTAFKILGASWATYRALTKRLGLIEKDGPPNLGNPSAIPLRTLAEAAQAAEITLYAATDGNHGRAVARMANYLGIKARIFVPSWLDEEAKFKIRNEGAGVQAYDGDYDQTVLATKAAAEQHAEGKGVLISDTALTVDDETASSIVEGYQTMFDEIEEQVLEITGNNTVTHVVTPVGVGSLAQAVVTHFERTPRPTKSMIITVEPKAAACLKTSLEAGEMTSIETGYTICSGMCCGTLSAIGWPILNGGVKAAVAVEDSDVDTAIKNLQTCGINAGPCGAASLAGLEYILSTGGLDLGPNSTVVLLCTEGKRGYQMRD</sequence>
<gene>
    <name evidence="2" type="ORF">PAC_10398</name>
</gene>
<organism evidence="2 3">
    <name type="scientific">Phialocephala subalpina</name>
    <dbReference type="NCBI Taxonomy" id="576137"/>
    <lineage>
        <taxon>Eukaryota</taxon>
        <taxon>Fungi</taxon>
        <taxon>Dikarya</taxon>
        <taxon>Ascomycota</taxon>
        <taxon>Pezizomycotina</taxon>
        <taxon>Leotiomycetes</taxon>
        <taxon>Helotiales</taxon>
        <taxon>Mollisiaceae</taxon>
        <taxon>Phialocephala</taxon>
        <taxon>Phialocephala fortinii species complex</taxon>
    </lineage>
</organism>
<evidence type="ECO:0000313" key="3">
    <source>
        <dbReference type="Proteomes" id="UP000184330"/>
    </source>
</evidence>
<dbReference type="Proteomes" id="UP000184330">
    <property type="component" value="Unassembled WGS sequence"/>
</dbReference>
<protein>
    <submittedName>
        <fullName evidence="2">Related to diaminopropionate ammonia-lyase</fullName>
    </submittedName>
</protein>
<dbReference type="PANTHER" id="PTHR42937:SF1">
    <property type="entry name" value="DIAMINOPROPIONATE AMMONIA-LYASE"/>
    <property type="match status" value="1"/>
</dbReference>
<dbReference type="GO" id="GO:0016829">
    <property type="term" value="F:lyase activity"/>
    <property type="evidence" value="ECO:0007669"/>
    <property type="project" value="UniProtKB-KW"/>
</dbReference>
<keyword evidence="3" id="KW-1185">Reference proteome</keyword>